<accession>A0A840HXI1</accession>
<dbReference type="EMBL" id="JACHOV010000010">
    <property type="protein sequence ID" value="MBB4642361.1"/>
    <property type="molecule type" value="Genomic_DNA"/>
</dbReference>
<feature type="coiled-coil region" evidence="1">
    <location>
        <begin position="642"/>
        <end position="724"/>
    </location>
</feature>
<feature type="region of interest" description="Disordered" evidence="2">
    <location>
        <begin position="743"/>
        <end position="796"/>
    </location>
</feature>
<keyword evidence="1" id="KW-0175">Coiled coil</keyword>
<proteinExistence type="predicted"/>
<dbReference type="RefSeq" id="WP_184476373.1">
    <property type="nucleotide sequence ID" value="NZ_JACHOV010000010.1"/>
</dbReference>
<protein>
    <submittedName>
        <fullName evidence="3">Uncharacterized protein</fullName>
    </submittedName>
</protein>
<name>A0A840HXI1_9SPHN</name>
<sequence length="796" mass="88935">MRAEDEDEPFVGPEPKSSAAILSALKKSEREFEEWQATCHDIDDIYSLHGTGYGGIRGELDSYGWQDTKLDLFWASYEILKPAVYARPPVPAVKPLFSDNKPLQNTTAELLERAAISTFTRTGIDDVMIEVRDDLIFAGRGVPWVRYDTDDGQNVCVEHLDRTDFRHEPARKWAEAGWVARQAWMTKREMRKRFRKFSGDAYKDAKFMTKRDDEHGEDQQSQTRKAGVWEVWHKADNKVYWVTEGVDVLLDSDEPELKLSGFFPCPRPAYGTLRRRSLVPVPDWERYAIHFNKISVLTGRIYLLLEKVKLKGLIPAGGDIGDAVETLMKADDDEILIPVPGAALIAGGTTNFVQWMPLAEVATAIQGLIQARAQLIDDFYQLSGISDIMRGATEAEETLGAQQLKSQYGSVRVRCKIDELQRVAADAVKIAAEIIAEKFSKETLLEMAQMEIPTKADIEKRIKEIEKAAKGELEALANKAKEAATQAMQQGQEGDPAQMQAQAQQAFQQAQQQILAKYAPMLADAEAQVPIEDVMTLLRDDRARSFAFEIETDSTILTDEMQEKQSRNEFMGAFTQASQALMQMAAMGEEGAKLAGEMMKFVLAPYRVGRQMNGVIDEFIDAAPQMAEAARAAAGGGESAELVEANNKLAEAEQMKAQAAMAGVQAKAALDQAENQRKFAELQAKSQNDQAKLQQENQKLQLQLADMATKAEETDAKINKMQAETAKILSSIGLDERRQNLEEYRTSSDQQARQVDQQMAVEGAQTERGFRERGEERADRQQEFSERSAEMEADNG</sequence>
<keyword evidence="4" id="KW-1185">Reference proteome</keyword>
<evidence type="ECO:0000256" key="1">
    <source>
        <dbReference type="SAM" id="Coils"/>
    </source>
</evidence>
<feature type="compositionally biased region" description="Polar residues" evidence="2">
    <location>
        <begin position="747"/>
        <end position="757"/>
    </location>
</feature>
<dbReference type="AlphaFoldDB" id="A0A840HXI1"/>
<evidence type="ECO:0000313" key="4">
    <source>
        <dbReference type="Proteomes" id="UP000575068"/>
    </source>
</evidence>
<comment type="caution">
    <text evidence="3">The sequence shown here is derived from an EMBL/GenBank/DDBJ whole genome shotgun (WGS) entry which is preliminary data.</text>
</comment>
<feature type="compositionally biased region" description="Basic and acidic residues" evidence="2">
    <location>
        <begin position="768"/>
        <end position="790"/>
    </location>
</feature>
<dbReference type="Proteomes" id="UP000575068">
    <property type="component" value="Unassembled WGS sequence"/>
</dbReference>
<evidence type="ECO:0000256" key="2">
    <source>
        <dbReference type="SAM" id="MobiDB-lite"/>
    </source>
</evidence>
<organism evidence="3 4">
    <name type="scientific">Rhizorhapis suberifaciens</name>
    <name type="common">corky root of lettuce</name>
    <dbReference type="NCBI Taxonomy" id="13656"/>
    <lineage>
        <taxon>Bacteria</taxon>
        <taxon>Pseudomonadati</taxon>
        <taxon>Pseudomonadota</taxon>
        <taxon>Alphaproteobacteria</taxon>
        <taxon>Sphingomonadales</taxon>
        <taxon>Sphingomonadaceae</taxon>
        <taxon>Rhizorhapis</taxon>
    </lineage>
</organism>
<feature type="region of interest" description="Disordered" evidence="2">
    <location>
        <begin position="485"/>
        <end position="504"/>
    </location>
</feature>
<reference evidence="3 4" key="1">
    <citation type="submission" date="2020-08" db="EMBL/GenBank/DDBJ databases">
        <title>Genomic Encyclopedia of Type Strains, Phase IV (KMG-IV): sequencing the most valuable type-strain genomes for metagenomic binning, comparative biology and taxonomic classification.</title>
        <authorList>
            <person name="Goeker M."/>
        </authorList>
    </citation>
    <scope>NUCLEOTIDE SEQUENCE [LARGE SCALE GENOMIC DNA]</scope>
    <source>
        <strain evidence="3 4">DSM 7465</strain>
    </source>
</reference>
<evidence type="ECO:0000313" key="3">
    <source>
        <dbReference type="EMBL" id="MBB4642361.1"/>
    </source>
</evidence>
<gene>
    <name evidence="3" type="ORF">HNQ99_002686</name>
</gene>